<feature type="compositionally biased region" description="Basic and acidic residues" evidence="1">
    <location>
        <begin position="168"/>
        <end position="177"/>
    </location>
</feature>
<feature type="region of interest" description="Disordered" evidence="1">
    <location>
        <begin position="162"/>
        <end position="189"/>
    </location>
</feature>
<reference evidence="3 4" key="1">
    <citation type="submission" date="2019-03" db="EMBL/GenBank/DDBJ databases">
        <title>Diversity of the mouse oral microbiome.</title>
        <authorList>
            <person name="Joseph S."/>
            <person name="Aduse-Opoku J."/>
            <person name="Curtis M."/>
            <person name="Wade W."/>
            <person name="Hashim A."/>
        </authorList>
    </citation>
    <scope>NUCLEOTIDE SEQUENCE [LARGE SCALE GENOMIC DNA]</scope>
    <source>
        <strain evidence="3 4">HT4</strain>
    </source>
</reference>
<protein>
    <submittedName>
        <fullName evidence="3">CHAP domain-containing protein</fullName>
    </submittedName>
</protein>
<evidence type="ECO:0000259" key="2">
    <source>
        <dbReference type="PROSITE" id="PS50911"/>
    </source>
</evidence>
<accession>A0A4Y9FLP9</accession>
<feature type="domain" description="Peptidase C51" evidence="2">
    <location>
        <begin position="727"/>
        <end position="855"/>
    </location>
</feature>
<dbReference type="EMBL" id="SPQA01000028">
    <property type="protein sequence ID" value="TFU30051.1"/>
    <property type="molecule type" value="Genomic_DNA"/>
</dbReference>
<dbReference type="InterPro" id="IPR038765">
    <property type="entry name" value="Papain-like_cys_pep_sf"/>
</dbReference>
<dbReference type="Gene3D" id="1.10.530.10">
    <property type="match status" value="1"/>
</dbReference>
<feature type="region of interest" description="Disordered" evidence="1">
    <location>
        <begin position="64"/>
        <end position="140"/>
    </location>
</feature>
<name>A0A4Y9FLP9_STRAI</name>
<gene>
    <name evidence="3" type="ORF">E4U01_07695</name>
</gene>
<organism evidence="3 4">
    <name type="scientific">Streptococcus acidominimus</name>
    <dbReference type="NCBI Taxonomy" id="1326"/>
    <lineage>
        <taxon>Bacteria</taxon>
        <taxon>Bacillati</taxon>
        <taxon>Bacillota</taxon>
        <taxon>Bacilli</taxon>
        <taxon>Lactobacillales</taxon>
        <taxon>Streptococcaceae</taxon>
        <taxon>Streptococcus</taxon>
    </lineage>
</organism>
<evidence type="ECO:0000313" key="4">
    <source>
        <dbReference type="Proteomes" id="UP000297747"/>
    </source>
</evidence>
<sequence length="857" mass="96682">MKEMKAIQLQRDQGQLESPVSVRKRASLSQRNWRKMETSAKASLLKKLTTEEVKGIRERVRKVGSVTARVHQKQEPTKKAPSTAPQNFLEEAKQLSPNRNSRLGRHLKGEAGRQAASFLYQEDREEEGRTSQGLQKGRRGLEHVQTSLKLFHSSLSRSAKAHALSLSQKKDQADQKKRSPVLSPKRRNPSSLSLQRELWGGRVRPVPVFFSSSVGRWTVWGIGGFLLFLLMMASVLSQTFPIQSEYDLNETYLYLTQLDRKNSRDEVEYYTNWEDPLLYLHYHYDRIHDVQRLNPDLSFMDQGAGRTYVEELWKDLNKAPHQLKTIQNLYQEEKTKYALSKEEQGEFEELMEESKEFGKFASLLELDNLFYLEKDPKVDEPLPIKQRFGYTSPDKRTDTTILAIGGNHPLYAPLRGEVKVEDGTVTIEAADAKFTFYKVSHIRVETGQEVESGTQIGQTSPAGDQTISYQKKLVYTPKATLTNWSPEPREDWFYVNPGFYFQAVRYLEATYVKALKVDGDKAKKVQLIKNYLTKELQKEGKQLSLKGLASILGNFDIESSITAKRAEGDYLSPPIGASSSSWDDPDWLSMSGPAIYNGRYSNILHRGLGLGQWTDTADGSVRHTLLLDYAKGKEKKWYDLELQLDFMLHGDSPYYRAVVRDILTSDASTDDLTLAFLVQWEGNPGDKLTARRQSAKQWEVYLKGDSTGASTGTSSQTVPNEYKDKLPYGLPSNQAVLEGQGYPGNAYAPGQCTWFVYNRFYQIGKPIDPYLGNATNWASSSQLRGYQVTTEPQAGSAVVFLAGAGGSHPVYGHVGFCEAVNEDGSFLMSEMNAAGGLYSLSWRVLSPQTGIYFVTPK</sequence>
<dbReference type="RefSeq" id="WP_135053171.1">
    <property type="nucleotide sequence ID" value="NZ_CAKOCW010000026.1"/>
</dbReference>
<dbReference type="SUPFAM" id="SSF54001">
    <property type="entry name" value="Cysteine proteinases"/>
    <property type="match status" value="1"/>
</dbReference>
<dbReference type="Proteomes" id="UP000297747">
    <property type="component" value="Unassembled WGS sequence"/>
</dbReference>
<proteinExistence type="predicted"/>
<dbReference type="Pfam" id="PF05257">
    <property type="entry name" value="CHAP"/>
    <property type="match status" value="1"/>
</dbReference>
<comment type="caution">
    <text evidence="3">The sequence shown here is derived from an EMBL/GenBank/DDBJ whole genome shotgun (WGS) entry which is preliminary data.</text>
</comment>
<evidence type="ECO:0000313" key="3">
    <source>
        <dbReference type="EMBL" id="TFU30051.1"/>
    </source>
</evidence>
<dbReference type="PROSITE" id="PS50911">
    <property type="entry name" value="CHAP"/>
    <property type="match status" value="1"/>
</dbReference>
<dbReference type="AlphaFoldDB" id="A0A4Y9FLP9"/>
<dbReference type="Gene3D" id="3.90.1720.10">
    <property type="entry name" value="endopeptidase domain like (from Nostoc punctiforme)"/>
    <property type="match status" value="1"/>
</dbReference>
<dbReference type="InterPro" id="IPR041219">
    <property type="entry name" value="Phage_lysozyme2"/>
</dbReference>
<feature type="region of interest" description="Disordered" evidence="1">
    <location>
        <begin position="1"/>
        <end position="34"/>
    </location>
</feature>
<dbReference type="Pfam" id="PF18013">
    <property type="entry name" value="Phage_lysozyme2"/>
    <property type="match status" value="1"/>
</dbReference>
<evidence type="ECO:0000256" key="1">
    <source>
        <dbReference type="SAM" id="MobiDB-lite"/>
    </source>
</evidence>
<dbReference type="InterPro" id="IPR007921">
    <property type="entry name" value="CHAP_dom"/>
</dbReference>